<dbReference type="InterPro" id="IPR003342">
    <property type="entry name" value="ArnT-like_N"/>
</dbReference>
<dbReference type="AlphaFoldDB" id="A0A5C8HSM0"/>
<dbReference type="GO" id="GO:0012505">
    <property type="term" value="C:endomembrane system"/>
    <property type="evidence" value="ECO:0007669"/>
    <property type="project" value="UniProtKB-SubCell"/>
</dbReference>
<feature type="transmembrane region" description="Helical" evidence="10">
    <location>
        <begin position="246"/>
        <end position="265"/>
    </location>
</feature>
<dbReference type="InterPro" id="IPR027005">
    <property type="entry name" value="PMT-like"/>
</dbReference>
<evidence type="ECO:0000256" key="3">
    <source>
        <dbReference type="ARBA" id="ARBA00007222"/>
    </source>
</evidence>
<dbReference type="InterPro" id="IPR032421">
    <property type="entry name" value="PMT_4TMC"/>
</dbReference>
<evidence type="ECO:0000256" key="11">
    <source>
        <dbReference type="SAM" id="MobiDB-lite"/>
    </source>
</evidence>
<evidence type="ECO:0000256" key="4">
    <source>
        <dbReference type="ARBA" id="ARBA00022676"/>
    </source>
</evidence>
<feature type="transmembrane region" description="Helical" evidence="10">
    <location>
        <begin position="486"/>
        <end position="506"/>
    </location>
</feature>
<comment type="pathway">
    <text evidence="2 10">Protein modification; protein glycosylation.</text>
</comment>
<dbReference type="Pfam" id="PF16192">
    <property type="entry name" value="PMT_4TMC"/>
    <property type="match status" value="1"/>
</dbReference>
<comment type="similarity">
    <text evidence="3 10">Belongs to the glycosyltransferase 39 family.</text>
</comment>
<keyword evidence="7 10" id="KW-1133">Transmembrane helix</keyword>
<comment type="function">
    <text evidence="10">Protein O-mannosyltransferase that catalyzes the transfer of a single mannose residue from a polyprenol phospho-mannosyl lipidic donor to the hydroxyl group of selected serine and threonine residues in acceptor proteins.</text>
</comment>
<feature type="transmembrane region" description="Helical" evidence="10">
    <location>
        <begin position="301"/>
        <end position="321"/>
    </location>
</feature>
<evidence type="ECO:0000259" key="12">
    <source>
        <dbReference type="Pfam" id="PF02366"/>
    </source>
</evidence>
<evidence type="ECO:0000256" key="10">
    <source>
        <dbReference type="RuleBase" id="RU367007"/>
    </source>
</evidence>
<accession>A0A5C8HSM0</accession>
<feature type="transmembrane region" description="Helical" evidence="10">
    <location>
        <begin position="448"/>
        <end position="466"/>
    </location>
</feature>
<evidence type="ECO:0000256" key="1">
    <source>
        <dbReference type="ARBA" id="ARBA00004127"/>
    </source>
</evidence>
<keyword evidence="10" id="KW-1003">Cell membrane</keyword>
<feature type="transmembrane region" description="Helical" evidence="10">
    <location>
        <begin position="401"/>
        <end position="418"/>
    </location>
</feature>
<comment type="caution">
    <text evidence="14">The sequence shown here is derived from an EMBL/GenBank/DDBJ whole genome shotgun (WGS) entry which is preliminary data.</text>
</comment>
<evidence type="ECO:0000256" key="2">
    <source>
        <dbReference type="ARBA" id="ARBA00004922"/>
    </source>
</evidence>
<feature type="transmembrane region" description="Helical" evidence="10">
    <location>
        <begin position="156"/>
        <end position="177"/>
    </location>
</feature>
<keyword evidence="5 10" id="KW-0808">Transferase</keyword>
<protein>
    <recommendedName>
        <fullName evidence="9 10">Polyprenol-phosphate-mannose--protein mannosyltransferase</fullName>
        <ecNumber evidence="10">2.4.1.-</ecNumber>
    </recommendedName>
</protein>
<dbReference type="GO" id="GO:0005886">
    <property type="term" value="C:plasma membrane"/>
    <property type="evidence" value="ECO:0007669"/>
    <property type="project" value="UniProtKB-SubCell"/>
</dbReference>
<feature type="transmembrane region" description="Helical" evidence="10">
    <location>
        <begin position="425"/>
        <end position="442"/>
    </location>
</feature>
<dbReference type="UniPathway" id="UPA00378"/>
<feature type="transmembrane region" description="Helical" evidence="10">
    <location>
        <begin position="271"/>
        <end position="289"/>
    </location>
</feature>
<name>A0A5C8HSM0_9MICO</name>
<dbReference type="RefSeq" id="WP_147824863.1">
    <property type="nucleotide sequence ID" value="NZ_BAAARG010000001.1"/>
</dbReference>
<dbReference type="PANTHER" id="PTHR10050">
    <property type="entry name" value="DOLICHYL-PHOSPHATE-MANNOSE--PROTEIN MANNOSYLTRANSFERASE"/>
    <property type="match status" value="1"/>
</dbReference>
<keyword evidence="6 10" id="KW-0812">Transmembrane</keyword>
<dbReference type="EMBL" id="VRSW01000001">
    <property type="protein sequence ID" value="TXK06053.1"/>
    <property type="molecule type" value="Genomic_DNA"/>
</dbReference>
<dbReference type="EC" id="2.4.1.-" evidence="10"/>
<comment type="subcellular location">
    <subcellularLocation>
        <location evidence="10">Cell membrane</location>
    </subcellularLocation>
    <subcellularLocation>
        <location evidence="1">Endomembrane system</location>
        <topology evidence="1">Multi-pass membrane protein</topology>
    </subcellularLocation>
</comment>
<reference evidence="14 15" key="1">
    <citation type="submission" date="2019-08" db="EMBL/GenBank/DDBJ databases">
        <authorList>
            <person name="Dong K."/>
        </authorList>
    </citation>
    <scope>NUCLEOTIDE SEQUENCE [LARGE SCALE GENOMIC DNA]</scope>
    <source>
        <strain evidence="14 15">M4-8</strain>
    </source>
</reference>
<dbReference type="PANTHER" id="PTHR10050:SF46">
    <property type="entry name" value="PROTEIN O-MANNOSYL-TRANSFERASE 2"/>
    <property type="match status" value="1"/>
</dbReference>
<dbReference type="Pfam" id="PF02366">
    <property type="entry name" value="PMT"/>
    <property type="match status" value="1"/>
</dbReference>
<evidence type="ECO:0000256" key="6">
    <source>
        <dbReference type="ARBA" id="ARBA00022692"/>
    </source>
</evidence>
<organism evidence="14 15">
    <name type="scientific">Microbacterium mitrae</name>
    <dbReference type="NCBI Taxonomy" id="664640"/>
    <lineage>
        <taxon>Bacteria</taxon>
        <taxon>Bacillati</taxon>
        <taxon>Actinomycetota</taxon>
        <taxon>Actinomycetes</taxon>
        <taxon>Micrococcales</taxon>
        <taxon>Microbacteriaceae</taxon>
        <taxon>Microbacterium</taxon>
    </lineage>
</organism>
<keyword evidence="15" id="KW-1185">Reference proteome</keyword>
<evidence type="ECO:0000256" key="5">
    <source>
        <dbReference type="ARBA" id="ARBA00022679"/>
    </source>
</evidence>
<evidence type="ECO:0000313" key="15">
    <source>
        <dbReference type="Proteomes" id="UP000321196"/>
    </source>
</evidence>
<feature type="transmembrane region" description="Helical" evidence="10">
    <location>
        <begin position="64"/>
        <end position="81"/>
    </location>
</feature>
<dbReference type="Proteomes" id="UP000321196">
    <property type="component" value="Unassembled WGS sequence"/>
</dbReference>
<feature type="domain" description="Protein O-mannosyl-transferase C-terminal four TM" evidence="13">
    <location>
        <begin position="341"/>
        <end position="525"/>
    </location>
</feature>
<feature type="transmembrane region" description="Helical" evidence="10">
    <location>
        <begin position="208"/>
        <end position="225"/>
    </location>
</feature>
<dbReference type="OrthoDB" id="9776737at2"/>
<feature type="region of interest" description="Disordered" evidence="11">
    <location>
        <begin position="1"/>
        <end position="23"/>
    </location>
</feature>
<keyword evidence="4 10" id="KW-0328">Glycosyltransferase</keyword>
<evidence type="ECO:0000259" key="13">
    <source>
        <dbReference type="Pfam" id="PF16192"/>
    </source>
</evidence>
<evidence type="ECO:0000256" key="9">
    <source>
        <dbReference type="ARBA" id="ARBA00093617"/>
    </source>
</evidence>
<evidence type="ECO:0000256" key="8">
    <source>
        <dbReference type="ARBA" id="ARBA00023136"/>
    </source>
</evidence>
<sequence length="526" mass="58415">MTTPDSDIEAASTAPRTEGDVVPTAAEVSAALPEIELPSTAPHETQRDASQFSDNRLPRTLRNYLVPLGLVAVAAATRFIGLDQPHELVFDETYYVKDAFTLSQLGYEGKWGDDPNPGFVAGDPDYTADPAYVVHPPLGKWIIASGMAVFGADNGWGWRSAVALAGVITVLLTYFLAKRLTRSVLWAGLAGFFVAIDGVAIVMSRVALLDGILAMFLVLGVYFIALDRPYLRHLEHPARTAIGSILWNRPWIIAAGVAFGAASAVKWSGAYALAGFGIYLVVTDVLVRYQTGARRWWLGSLYQGAISFLYLVPVAIVTYLASWTGRIVTSGGFNRDREGGFFAALLDYHRQVLEFHGGLSSDHVYMSPAWQWPLLIRPTAMYWNNVPEGTVHAITPIPNPLLWWAGIIAVFYLLYRYAYKPTWTVPIILTAIAVTYLPWLALPNRTIFQFYTVVMVPFLAIALVLAMRHLAGTTRDPSPPTRRWRIAIVVFIAAATALSIFFLPLWTGMEIPYWFWKMHMWLPTWV</sequence>
<proteinExistence type="inferred from homology"/>
<gene>
    <name evidence="14" type="ORF">FVP60_03540</name>
</gene>
<evidence type="ECO:0000313" key="14">
    <source>
        <dbReference type="EMBL" id="TXK06053.1"/>
    </source>
</evidence>
<evidence type="ECO:0000256" key="7">
    <source>
        <dbReference type="ARBA" id="ARBA00022989"/>
    </source>
</evidence>
<feature type="transmembrane region" description="Helical" evidence="10">
    <location>
        <begin position="184"/>
        <end position="202"/>
    </location>
</feature>
<feature type="domain" description="ArnT-like N-terminal" evidence="12">
    <location>
        <begin position="72"/>
        <end position="318"/>
    </location>
</feature>
<keyword evidence="8 10" id="KW-0472">Membrane</keyword>
<dbReference type="GO" id="GO:0004169">
    <property type="term" value="F:dolichyl-phosphate-mannose-protein mannosyltransferase activity"/>
    <property type="evidence" value="ECO:0007669"/>
    <property type="project" value="UniProtKB-UniRule"/>
</dbReference>